<gene>
    <name evidence="1" type="ORF">DN745_05220</name>
</gene>
<dbReference type="KEGG" id="bsed:DN745_05220"/>
<evidence type="ECO:0000313" key="2">
    <source>
        <dbReference type="Proteomes" id="UP000249799"/>
    </source>
</evidence>
<dbReference type="OrthoDB" id="618894at2"/>
<proteinExistence type="predicted"/>
<name>A0A2Z4FIS2_9DELT</name>
<evidence type="ECO:0000313" key="1">
    <source>
        <dbReference type="EMBL" id="AWV88770.1"/>
    </source>
</evidence>
<organism evidence="1 2">
    <name type="scientific">Bradymonas sediminis</name>
    <dbReference type="NCBI Taxonomy" id="1548548"/>
    <lineage>
        <taxon>Bacteria</taxon>
        <taxon>Deltaproteobacteria</taxon>
        <taxon>Bradymonadales</taxon>
        <taxon>Bradymonadaceae</taxon>
        <taxon>Bradymonas</taxon>
    </lineage>
</organism>
<dbReference type="EMBL" id="CP030032">
    <property type="protein sequence ID" value="AWV88770.1"/>
    <property type="molecule type" value="Genomic_DNA"/>
</dbReference>
<dbReference type="AlphaFoldDB" id="A0A2Z4FIS2"/>
<accession>A0A2Z4FIS2</accession>
<sequence>MRDIDACAFELALQRPISEGKALADRLLTRLQSESLGTPRSFNYVTDNLNRDGRSGLSSATNTRLSGLNPKGFRWNTGDDNVTYWYPQGITGSSDAQADGKVNGRRFVMNAWYHKTTARPTKGARLALADITDPSNIKYRLLLLVDPIEDSSGKPTYREAAYDSGNALHAGGIVWYGDYLFVADTSQGFRVYDLSRIFSPTKYDSDKVGIHGGESYAHGYRFAVPRIARYRWKSGSCKAKFSFLGLDRTSNPPALVNGGYDSSDHSKKLVVWPLDPATHLLEERGGTTRASNAAIIGQTRAQGAIRANGYYYVSSSSQDGSNGRLYKGRPGQSNTSVKWVYGAEDIYLQRDANRIWTGAEHPGRRDVVSIPLP</sequence>
<evidence type="ECO:0008006" key="3">
    <source>
        <dbReference type="Google" id="ProtNLM"/>
    </source>
</evidence>
<dbReference type="Proteomes" id="UP000249799">
    <property type="component" value="Chromosome"/>
</dbReference>
<protein>
    <recommendedName>
        <fullName evidence="3">Secreted protein</fullName>
    </recommendedName>
</protein>
<reference evidence="1 2" key="1">
    <citation type="submission" date="2018-06" db="EMBL/GenBank/DDBJ databases">
        <title>Lujinxingia sediminis gen. nov. sp. nov., a new facultative anaerobic member of the class Deltaproteobacteria, and proposal of Lujinxingaceae fam. nov.</title>
        <authorList>
            <person name="Guo L.-Y."/>
            <person name="Li C.-M."/>
            <person name="Wang S."/>
            <person name="Du Z.-J."/>
        </authorList>
    </citation>
    <scope>NUCLEOTIDE SEQUENCE [LARGE SCALE GENOMIC DNA]</scope>
    <source>
        <strain evidence="1 2">FA350</strain>
    </source>
</reference>
<keyword evidence="2" id="KW-1185">Reference proteome</keyword>